<dbReference type="Proteomes" id="UP000662857">
    <property type="component" value="Chromosome"/>
</dbReference>
<evidence type="ECO:0000256" key="6">
    <source>
        <dbReference type="ARBA" id="ARBA00023136"/>
    </source>
</evidence>
<keyword evidence="4 7" id="KW-1133">Transmembrane helix</keyword>
<dbReference type="InterPro" id="IPR002033">
    <property type="entry name" value="TatC"/>
</dbReference>
<feature type="region of interest" description="Disordered" evidence="8">
    <location>
        <begin position="280"/>
        <end position="307"/>
    </location>
</feature>
<dbReference type="HAMAP" id="MF_00902">
    <property type="entry name" value="TatC"/>
    <property type="match status" value="1"/>
</dbReference>
<comment type="subcellular location">
    <subcellularLocation>
        <location evidence="7">Cell membrane</location>
        <topology evidence="7">Multi-pass membrane protein</topology>
    </subcellularLocation>
    <subcellularLocation>
        <location evidence="1">Membrane</location>
        <topology evidence="1">Multi-pass membrane protein</topology>
    </subcellularLocation>
</comment>
<keyword evidence="10" id="KW-1185">Reference proteome</keyword>
<evidence type="ECO:0000256" key="8">
    <source>
        <dbReference type="SAM" id="MobiDB-lite"/>
    </source>
</evidence>
<evidence type="ECO:0000256" key="1">
    <source>
        <dbReference type="ARBA" id="ARBA00004141"/>
    </source>
</evidence>
<evidence type="ECO:0000313" key="10">
    <source>
        <dbReference type="Proteomes" id="UP000662857"/>
    </source>
</evidence>
<keyword evidence="7" id="KW-0813">Transport</keyword>
<organism evidence="9 10">
    <name type="scientific">Natronosporangium hydrolyticum</name>
    <dbReference type="NCBI Taxonomy" id="2811111"/>
    <lineage>
        <taxon>Bacteria</taxon>
        <taxon>Bacillati</taxon>
        <taxon>Actinomycetota</taxon>
        <taxon>Actinomycetes</taxon>
        <taxon>Micromonosporales</taxon>
        <taxon>Micromonosporaceae</taxon>
        <taxon>Natronosporangium</taxon>
    </lineage>
</organism>
<evidence type="ECO:0000256" key="7">
    <source>
        <dbReference type="HAMAP-Rule" id="MF_00902"/>
    </source>
</evidence>
<dbReference type="PROSITE" id="PS01218">
    <property type="entry name" value="TATC"/>
    <property type="match status" value="1"/>
</dbReference>
<keyword evidence="7" id="KW-1003">Cell membrane</keyword>
<keyword evidence="2 7" id="KW-0812">Transmembrane</keyword>
<evidence type="ECO:0000313" key="9">
    <source>
        <dbReference type="EMBL" id="QSB17305.1"/>
    </source>
</evidence>
<evidence type="ECO:0000256" key="2">
    <source>
        <dbReference type="ARBA" id="ARBA00022692"/>
    </source>
</evidence>
<keyword evidence="5 7" id="KW-0811">Translocation</keyword>
<reference evidence="9" key="1">
    <citation type="submission" date="2021-02" db="EMBL/GenBank/DDBJ databases">
        <title>Natrosporangium hydrolyticum gen. nov., sp. nov, a haloalkaliphilic actinobacterium from a soda solonchak soil.</title>
        <authorList>
            <person name="Sorokin D.Y."/>
            <person name="Khijniak T.V."/>
            <person name="Zakharycheva A.P."/>
            <person name="Boueva O.V."/>
            <person name="Ariskina E.V."/>
            <person name="Hahnke R.L."/>
            <person name="Bunk B."/>
            <person name="Sproer C."/>
            <person name="Schumann P."/>
            <person name="Evtushenko L.I."/>
            <person name="Kublanov I.V."/>
        </authorList>
    </citation>
    <scope>NUCLEOTIDE SEQUENCE</scope>
    <source>
        <strain evidence="9">DSM 106523</strain>
    </source>
</reference>
<dbReference type="GO" id="GO:0043953">
    <property type="term" value="P:protein transport by the Tat complex"/>
    <property type="evidence" value="ECO:0007669"/>
    <property type="project" value="UniProtKB-UniRule"/>
</dbReference>
<protein>
    <recommendedName>
        <fullName evidence="7">Sec-independent protein translocase protein TatC</fullName>
    </recommendedName>
</protein>
<dbReference type="InterPro" id="IPR019820">
    <property type="entry name" value="Sec-indep_translocase_CS"/>
</dbReference>
<dbReference type="KEGG" id="nhy:JQS43_13305"/>
<sequence length="307" mass="33859">MSLIEHLLELRSRLFKATLAIAIGMVIGFVISQQVYDILERPYCSLDLAEWDGTCPGLQQLDALAAFMLRLKLALWVGLILAAPIWFYQLWAFIAPGLHRHERKWAYIFASIAVPLFVAGAVLAYVVIERGLRFLMTQGIRGLDIQLEVTGYISFITTVMLVFAVGFELPLLILMLNFAGIVSAKKLLSWWRVAVFACFVFASFATPDPGPFGMLLLATILSAMYFMAVGVAFLNDRRKAKRQDPLDDLADDEISAIAEELEPVTAGESIDADIEADLEAEPRGRAGGAGGSDHGSGPSRRRYDDLI</sequence>
<keyword evidence="6 7" id="KW-0472">Membrane</keyword>
<dbReference type="PANTHER" id="PTHR30371:SF0">
    <property type="entry name" value="SEC-INDEPENDENT PROTEIN TRANSLOCASE PROTEIN TATC, CHLOROPLASTIC-RELATED"/>
    <property type="match status" value="1"/>
</dbReference>
<gene>
    <name evidence="7 9" type="primary">tatC</name>
    <name evidence="9" type="ORF">JQS43_13305</name>
</gene>
<dbReference type="GO" id="GO:0009977">
    <property type="term" value="F:proton motive force dependent protein transmembrane transporter activity"/>
    <property type="evidence" value="ECO:0007669"/>
    <property type="project" value="TreeGrafter"/>
</dbReference>
<feature type="transmembrane region" description="Helical" evidence="7">
    <location>
        <begin position="152"/>
        <end position="176"/>
    </location>
</feature>
<feature type="compositionally biased region" description="Gly residues" evidence="8">
    <location>
        <begin position="285"/>
        <end position="294"/>
    </location>
</feature>
<dbReference type="Pfam" id="PF00902">
    <property type="entry name" value="TatC"/>
    <property type="match status" value="1"/>
</dbReference>
<dbReference type="PANTHER" id="PTHR30371">
    <property type="entry name" value="SEC-INDEPENDENT PROTEIN TRANSLOCASE PROTEIN TATC"/>
    <property type="match status" value="1"/>
</dbReference>
<name>A0A895YMW4_9ACTN</name>
<dbReference type="EMBL" id="CP070499">
    <property type="protein sequence ID" value="QSB17305.1"/>
    <property type="molecule type" value="Genomic_DNA"/>
</dbReference>
<dbReference type="PRINTS" id="PR01840">
    <property type="entry name" value="TATCFAMILY"/>
</dbReference>
<keyword evidence="3 7" id="KW-0653">Protein transport</keyword>
<accession>A0A895YMW4</accession>
<dbReference type="GO" id="GO:0033281">
    <property type="term" value="C:TAT protein transport complex"/>
    <property type="evidence" value="ECO:0007669"/>
    <property type="project" value="UniProtKB-UniRule"/>
</dbReference>
<dbReference type="RefSeq" id="WP_338037183.1">
    <property type="nucleotide sequence ID" value="NZ_CP070499.1"/>
</dbReference>
<evidence type="ECO:0000256" key="4">
    <source>
        <dbReference type="ARBA" id="ARBA00022989"/>
    </source>
</evidence>
<dbReference type="NCBIfam" id="TIGR00945">
    <property type="entry name" value="tatC"/>
    <property type="match status" value="1"/>
</dbReference>
<evidence type="ECO:0000256" key="3">
    <source>
        <dbReference type="ARBA" id="ARBA00022927"/>
    </source>
</evidence>
<feature type="transmembrane region" description="Helical" evidence="7">
    <location>
        <begin position="73"/>
        <end position="94"/>
    </location>
</feature>
<feature type="transmembrane region" description="Helical" evidence="7">
    <location>
        <begin position="14"/>
        <end position="36"/>
    </location>
</feature>
<feature type="transmembrane region" description="Helical" evidence="7">
    <location>
        <begin position="212"/>
        <end position="234"/>
    </location>
</feature>
<dbReference type="AlphaFoldDB" id="A0A895YMW4"/>
<evidence type="ECO:0000256" key="5">
    <source>
        <dbReference type="ARBA" id="ARBA00023010"/>
    </source>
</evidence>
<feature type="transmembrane region" description="Helical" evidence="7">
    <location>
        <begin position="188"/>
        <end position="206"/>
    </location>
</feature>
<comment type="function">
    <text evidence="7">Part of the twin-arginine translocation (Tat) system that transports large folded proteins containing a characteristic twin-arginine motif in their signal peptide across membranes. Together with TatB, TatC is part of a receptor directly interacting with Tat signal peptides.</text>
</comment>
<dbReference type="GO" id="GO:0065002">
    <property type="term" value="P:intracellular protein transmembrane transport"/>
    <property type="evidence" value="ECO:0007669"/>
    <property type="project" value="TreeGrafter"/>
</dbReference>
<comment type="similarity">
    <text evidence="7">Belongs to the TatC family.</text>
</comment>
<comment type="subunit">
    <text evidence="7">The Tat system comprises two distinct complexes: a TatABC complex, containing multiple copies of TatA, TatB and TatC subunits, and a separate TatA complex, containing only TatA subunits. Substrates initially bind to the TatABC complex, which probably triggers association of the separate TatA complex to form the active translocon.</text>
</comment>
<feature type="transmembrane region" description="Helical" evidence="7">
    <location>
        <begin position="106"/>
        <end position="128"/>
    </location>
</feature>
<proteinExistence type="inferred from homology"/>